<sequence>MQDLAVRYMRVAEHPAAQWLCGLAGLPMLVPYWPAMLALALFFQGVRLSSNALSALVFGAKFDALTARQKYDWGIRVASQVHAIAVVVLAVPIFFKQELINDTIYGFDHYAACVYTIVCSYFLWDIVVSIADVKKLGIGFVVHAVSSFGVFILSFRPSLQYYGASFIMFEASTIFLNSNWWLDKLGMTGSRLQLYNAMVLLGLYFFVRILFGTYMSYLMFEDLRAKGTQTPAYLYYFYRTANTAVLGLSYYWFYLMIAAVRKRFQPKSPAAQHDKVE</sequence>
<evidence type="ECO:0000256" key="4">
    <source>
        <dbReference type="ARBA" id="ARBA00023136"/>
    </source>
</evidence>
<evidence type="ECO:0000313" key="8">
    <source>
        <dbReference type="EMBL" id="KAJ2781893.1"/>
    </source>
</evidence>
<evidence type="ECO:0000256" key="6">
    <source>
        <dbReference type="SAM" id="Phobius"/>
    </source>
</evidence>
<accession>A0A9W8HEK9</accession>
<dbReference type="PANTHER" id="PTHR13439">
    <property type="entry name" value="CT120 PROTEIN"/>
    <property type="match status" value="1"/>
</dbReference>
<gene>
    <name evidence="8" type="ORF">H4R18_002599</name>
</gene>
<dbReference type="InterPro" id="IPR006634">
    <property type="entry name" value="TLC-dom"/>
</dbReference>
<evidence type="ECO:0000256" key="2">
    <source>
        <dbReference type="ARBA" id="ARBA00022692"/>
    </source>
</evidence>
<feature type="transmembrane region" description="Helical" evidence="6">
    <location>
        <begin position="136"/>
        <end position="155"/>
    </location>
</feature>
<protein>
    <recommendedName>
        <fullName evidence="7">TLC domain-containing protein</fullName>
    </recommendedName>
</protein>
<organism evidence="8 9">
    <name type="scientific">Coemansia javaensis</name>
    <dbReference type="NCBI Taxonomy" id="2761396"/>
    <lineage>
        <taxon>Eukaryota</taxon>
        <taxon>Fungi</taxon>
        <taxon>Fungi incertae sedis</taxon>
        <taxon>Zoopagomycota</taxon>
        <taxon>Kickxellomycotina</taxon>
        <taxon>Kickxellomycetes</taxon>
        <taxon>Kickxellales</taxon>
        <taxon>Kickxellaceae</taxon>
        <taxon>Coemansia</taxon>
    </lineage>
</organism>
<dbReference type="OrthoDB" id="10266980at2759"/>
<evidence type="ECO:0000259" key="7">
    <source>
        <dbReference type="PROSITE" id="PS50922"/>
    </source>
</evidence>
<dbReference type="Pfam" id="PF03798">
    <property type="entry name" value="TRAM_LAG1_CLN8"/>
    <property type="match status" value="1"/>
</dbReference>
<keyword evidence="2 5" id="KW-0812">Transmembrane</keyword>
<evidence type="ECO:0000313" key="9">
    <source>
        <dbReference type="Proteomes" id="UP001140217"/>
    </source>
</evidence>
<feature type="transmembrane region" description="Helical" evidence="6">
    <location>
        <begin position="194"/>
        <end position="216"/>
    </location>
</feature>
<feature type="domain" description="TLC" evidence="7">
    <location>
        <begin position="68"/>
        <end position="265"/>
    </location>
</feature>
<feature type="transmembrane region" description="Helical" evidence="6">
    <location>
        <begin position="236"/>
        <end position="257"/>
    </location>
</feature>
<feature type="transmembrane region" description="Helical" evidence="6">
    <location>
        <begin position="16"/>
        <end position="43"/>
    </location>
</feature>
<dbReference type="Proteomes" id="UP001140217">
    <property type="component" value="Unassembled WGS sequence"/>
</dbReference>
<dbReference type="GO" id="GO:0055088">
    <property type="term" value="P:lipid homeostasis"/>
    <property type="evidence" value="ECO:0007669"/>
    <property type="project" value="TreeGrafter"/>
</dbReference>
<dbReference type="EMBL" id="JANBUL010000089">
    <property type="protein sequence ID" value="KAJ2781893.1"/>
    <property type="molecule type" value="Genomic_DNA"/>
</dbReference>
<dbReference type="GO" id="GO:0005783">
    <property type="term" value="C:endoplasmic reticulum"/>
    <property type="evidence" value="ECO:0007669"/>
    <property type="project" value="TreeGrafter"/>
</dbReference>
<evidence type="ECO:0000256" key="3">
    <source>
        <dbReference type="ARBA" id="ARBA00022989"/>
    </source>
</evidence>
<feature type="transmembrane region" description="Helical" evidence="6">
    <location>
        <begin position="77"/>
        <end position="95"/>
    </location>
</feature>
<dbReference type="GO" id="GO:0016020">
    <property type="term" value="C:membrane"/>
    <property type="evidence" value="ECO:0007669"/>
    <property type="project" value="UniProtKB-SubCell"/>
</dbReference>
<reference evidence="8" key="1">
    <citation type="submission" date="2022-07" db="EMBL/GenBank/DDBJ databases">
        <title>Phylogenomic reconstructions and comparative analyses of Kickxellomycotina fungi.</title>
        <authorList>
            <person name="Reynolds N.K."/>
            <person name="Stajich J.E."/>
            <person name="Barry K."/>
            <person name="Grigoriev I.V."/>
            <person name="Crous P."/>
            <person name="Smith M.E."/>
        </authorList>
    </citation>
    <scope>NUCLEOTIDE SEQUENCE</scope>
    <source>
        <strain evidence="8">NBRC 105414</strain>
    </source>
</reference>
<keyword evidence="9" id="KW-1185">Reference proteome</keyword>
<name>A0A9W8HEK9_9FUNG</name>
<keyword evidence="4 5" id="KW-0472">Membrane</keyword>
<evidence type="ECO:0000256" key="1">
    <source>
        <dbReference type="ARBA" id="ARBA00004141"/>
    </source>
</evidence>
<dbReference type="PROSITE" id="PS50922">
    <property type="entry name" value="TLC"/>
    <property type="match status" value="1"/>
</dbReference>
<proteinExistence type="predicted"/>
<comment type="caution">
    <text evidence="8">The sequence shown here is derived from an EMBL/GenBank/DDBJ whole genome shotgun (WGS) entry which is preliminary data.</text>
</comment>
<dbReference type="AlphaFoldDB" id="A0A9W8HEK9"/>
<comment type="subcellular location">
    <subcellularLocation>
        <location evidence="1">Membrane</location>
        <topology evidence="1">Multi-pass membrane protein</topology>
    </subcellularLocation>
</comment>
<feature type="transmembrane region" description="Helical" evidence="6">
    <location>
        <begin position="161"/>
        <end position="182"/>
    </location>
</feature>
<dbReference type="PANTHER" id="PTHR13439:SF0">
    <property type="entry name" value="TOPOISOMERASE I DAMAGE AFFECTED PROTEIN 4"/>
    <property type="match status" value="1"/>
</dbReference>
<evidence type="ECO:0000256" key="5">
    <source>
        <dbReference type="PROSITE-ProRule" id="PRU00205"/>
    </source>
</evidence>
<keyword evidence="3 6" id="KW-1133">Transmembrane helix</keyword>
<feature type="transmembrane region" description="Helical" evidence="6">
    <location>
        <begin position="107"/>
        <end position="124"/>
    </location>
</feature>
<dbReference type="SMART" id="SM00724">
    <property type="entry name" value="TLC"/>
    <property type="match status" value="1"/>
</dbReference>
<dbReference type="InterPro" id="IPR050846">
    <property type="entry name" value="TLCD"/>
</dbReference>